<dbReference type="Proteomes" id="UP000567293">
    <property type="component" value="Unassembled WGS sequence"/>
</dbReference>
<feature type="compositionally biased region" description="Basic and acidic residues" evidence="1">
    <location>
        <begin position="56"/>
        <end position="67"/>
    </location>
</feature>
<feature type="region of interest" description="Disordered" evidence="1">
    <location>
        <begin position="33"/>
        <end position="67"/>
    </location>
</feature>
<proteinExistence type="predicted"/>
<evidence type="ECO:0000313" key="2">
    <source>
        <dbReference type="EMBL" id="MBA0084822.1"/>
    </source>
</evidence>
<keyword evidence="3" id="KW-1185">Reference proteome</keyword>
<protein>
    <submittedName>
        <fullName evidence="2">Uncharacterized protein</fullName>
    </submittedName>
</protein>
<evidence type="ECO:0000313" key="3">
    <source>
        <dbReference type="Proteomes" id="UP000567293"/>
    </source>
</evidence>
<sequence length="67" mass="7191">MADQAIPEVERQNSAVTGLQRLQAAAAARIPAPPATPAYSTLPNGTVQNRAGVEIFKPRPREETRLP</sequence>
<feature type="compositionally biased region" description="Polar residues" evidence="1">
    <location>
        <begin position="39"/>
        <end position="49"/>
    </location>
</feature>
<gene>
    <name evidence="2" type="ORF">HRJ53_07495</name>
</gene>
<organism evidence="2 3">
    <name type="scientific">Candidatus Acidiferrum panamense</name>
    <dbReference type="NCBI Taxonomy" id="2741543"/>
    <lineage>
        <taxon>Bacteria</taxon>
        <taxon>Pseudomonadati</taxon>
        <taxon>Acidobacteriota</taxon>
        <taxon>Terriglobia</taxon>
        <taxon>Candidatus Acidiferrales</taxon>
        <taxon>Candidatus Acidiferrum</taxon>
    </lineage>
</organism>
<reference evidence="2" key="1">
    <citation type="submission" date="2020-06" db="EMBL/GenBank/DDBJ databases">
        <title>Legume-microbial interactions unlock mineral nutrients during tropical forest succession.</title>
        <authorList>
            <person name="Epihov D.Z."/>
        </authorList>
    </citation>
    <scope>NUCLEOTIDE SEQUENCE [LARGE SCALE GENOMIC DNA]</scope>
    <source>
        <strain evidence="2">Pan2503</strain>
    </source>
</reference>
<dbReference type="EMBL" id="JACDQQ010000729">
    <property type="protein sequence ID" value="MBA0084822.1"/>
    <property type="molecule type" value="Genomic_DNA"/>
</dbReference>
<name>A0A7V8NPB3_9BACT</name>
<dbReference type="AlphaFoldDB" id="A0A7V8NPB3"/>
<comment type="caution">
    <text evidence="2">The sequence shown here is derived from an EMBL/GenBank/DDBJ whole genome shotgun (WGS) entry which is preliminary data.</text>
</comment>
<evidence type="ECO:0000256" key="1">
    <source>
        <dbReference type="SAM" id="MobiDB-lite"/>
    </source>
</evidence>
<accession>A0A7V8NPB3</accession>